<accession>A0ABV5CLP8</accession>
<evidence type="ECO:0000313" key="2">
    <source>
        <dbReference type="Proteomes" id="UP001582793"/>
    </source>
</evidence>
<reference evidence="1 2" key="1">
    <citation type="submission" date="2024-04" db="EMBL/GenBank/DDBJ databases">
        <title>Polymorphospora sp. isolated from Baiyangdian Lake in Xiong'an New Area.</title>
        <authorList>
            <person name="Zhang X."/>
            <person name="Liu J."/>
        </authorList>
    </citation>
    <scope>NUCLEOTIDE SEQUENCE [LARGE SCALE GENOMIC DNA]</scope>
    <source>
        <strain evidence="1 2">2-325</strain>
    </source>
</reference>
<sequence length="562" mass="58184">MPGPTRSLPSTPASDPAVRALRLTAAQFGTLAAGYGDPTAVAVLRDGQLAKRRLLLRALADTAGAAGSAALDLLSAADRRAPEAVRTVLAQPHLDAAAAARLRRGSPDDLLCRYAAAGAARAGLRFTIRVPTDAGHLHLPTLGTAVGVGPGPATVRGTDAGVTVTGSTGTVSVPAPFDTGTPDWWPLRRLAVEASGQRLTIAVDDVDPERDCYQWPPAGRLDDGGLADLAALLGDAWRLIVADHPRHAEAMRCLLWSVVPLSPAAGNVSAASRRAGGSIALATPPDAAGLALLMLHEFQHMKLNALLDLVDLHSAGGPARHRAPWRIDPRPVGALLQGTYAHLAVADFWRRHRHRAAGPAAHLEYAYWLAQSRQSAATLAASGELTGPGATFVAGLAETLDGWHATEKVPSGVGQAVADLSVAAAVSWHLRNLRPTGTAVDALVAQWVAGDRHPDLPAAHWGPVPPAGPAPVSGIESTIRDHVLNEHSGPPGADDWSRRLATDPDDVEAWIGLAVALRPVDPVAVRGLTTRPDLVRALLAHPDTGPAGPPGLAAWIGAGLPG</sequence>
<keyword evidence="2" id="KW-1185">Reference proteome</keyword>
<dbReference type="NCBIfam" id="TIGR04267">
    <property type="entry name" value="mod_HExxH"/>
    <property type="match status" value="1"/>
</dbReference>
<protein>
    <submittedName>
        <fullName evidence="1">HEXXH motif domain-containing protein</fullName>
    </submittedName>
</protein>
<dbReference type="Proteomes" id="UP001582793">
    <property type="component" value="Unassembled WGS sequence"/>
</dbReference>
<evidence type="ECO:0000313" key="1">
    <source>
        <dbReference type="EMBL" id="MFB6392915.1"/>
    </source>
</evidence>
<proteinExistence type="predicted"/>
<comment type="caution">
    <text evidence="1">The sequence shown here is derived from an EMBL/GenBank/DDBJ whole genome shotgun (WGS) entry which is preliminary data.</text>
</comment>
<dbReference type="RefSeq" id="WP_375733586.1">
    <property type="nucleotide sequence ID" value="NZ_JBCGDC010000014.1"/>
</dbReference>
<gene>
    <name evidence="1" type="ORF">AAFH96_07295</name>
</gene>
<dbReference type="EMBL" id="JBCGDC010000014">
    <property type="protein sequence ID" value="MFB6392915.1"/>
    <property type="molecule type" value="Genomic_DNA"/>
</dbReference>
<organism evidence="1 2">
    <name type="scientific">Polymorphospora lycopeni</name>
    <dbReference type="NCBI Taxonomy" id="3140240"/>
    <lineage>
        <taxon>Bacteria</taxon>
        <taxon>Bacillati</taxon>
        <taxon>Actinomycetota</taxon>
        <taxon>Actinomycetes</taxon>
        <taxon>Micromonosporales</taxon>
        <taxon>Micromonosporaceae</taxon>
        <taxon>Polymorphospora</taxon>
    </lineage>
</organism>
<name>A0ABV5CLP8_9ACTN</name>
<dbReference type="InterPro" id="IPR026337">
    <property type="entry name" value="AKG_HExxH"/>
</dbReference>